<dbReference type="CDD" id="cd04301">
    <property type="entry name" value="NAT_SF"/>
    <property type="match status" value="1"/>
</dbReference>
<protein>
    <submittedName>
        <fullName evidence="2">GNAT family N-acetyltransferase</fullName>
    </submittedName>
</protein>
<evidence type="ECO:0000313" key="3">
    <source>
        <dbReference type="Proteomes" id="UP001500842"/>
    </source>
</evidence>
<organism evidence="2 3">
    <name type="scientific">Nocardioides humi</name>
    <dbReference type="NCBI Taxonomy" id="449461"/>
    <lineage>
        <taxon>Bacteria</taxon>
        <taxon>Bacillati</taxon>
        <taxon>Actinomycetota</taxon>
        <taxon>Actinomycetes</taxon>
        <taxon>Propionibacteriales</taxon>
        <taxon>Nocardioidaceae</taxon>
        <taxon>Nocardioides</taxon>
    </lineage>
</organism>
<comment type="caution">
    <text evidence="2">The sequence shown here is derived from an EMBL/GenBank/DDBJ whole genome shotgun (WGS) entry which is preliminary data.</text>
</comment>
<proteinExistence type="predicted"/>
<dbReference type="SUPFAM" id="SSF55729">
    <property type="entry name" value="Acyl-CoA N-acyltransferases (Nat)"/>
    <property type="match status" value="1"/>
</dbReference>
<name>A0ABN1ZSN4_9ACTN</name>
<dbReference type="PANTHER" id="PTHR39173:SF1">
    <property type="entry name" value="ACETYLTRANSFERASE"/>
    <property type="match status" value="1"/>
</dbReference>
<evidence type="ECO:0000313" key="2">
    <source>
        <dbReference type="EMBL" id="GAA1503686.1"/>
    </source>
</evidence>
<dbReference type="InterPro" id="IPR016181">
    <property type="entry name" value="Acyl_CoA_acyltransferase"/>
</dbReference>
<keyword evidence="3" id="KW-1185">Reference proteome</keyword>
<reference evidence="2 3" key="1">
    <citation type="journal article" date="2019" name="Int. J. Syst. Evol. Microbiol.">
        <title>The Global Catalogue of Microorganisms (GCM) 10K type strain sequencing project: providing services to taxonomists for standard genome sequencing and annotation.</title>
        <authorList>
            <consortium name="The Broad Institute Genomics Platform"/>
            <consortium name="The Broad Institute Genome Sequencing Center for Infectious Disease"/>
            <person name="Wu L."/>
            <person name="Ma J."/>
        </authorList>
    </citation>
    <scope>NUCLEOTIDE SEQUENCE [LARGE SCALE GENOMIC DNA]</scope>
    <source>
        <strain evidence="2 3">JCM 14942</strain>
    </source>
</reference>
<dbReference type="InterPro" id="IPR000182">
    <property type="entry name" value="GNAT_dom"/>
</dbReference>
<sequence>MTVLVPPDSARWLQWAAMVEDFGGTTEMHGSGYWHLEGDPVPTAAGCAAFVTMTEATASADLDGTRVASTYFWIAGGDGAPDDDLVGFLHLRHTLNAWLFEEGGHIGYSVRPAARRRGHASRALALGVRAAAGLGIERVLVTCDVGNDASRRTIEAGGGRFEDERNGRLRFWIPAAGAVS</sequence>
<dbReference type="RefSeq" id="WP_141006086.1">
    <property type="nucleotide sequence ID" value="NZ_BAAAOR010000003.1"/>
</dbReference>
<dbReference type="PANTHER" id="PTHR39173">
    <property type="entry name" value="ACETYLTRANSFERASE"/>
    <property type="match status" value="1"/>
</dbReference>
<dbReference type="PROSITE" id="PS51186">
    <property type="entry name" value="GNAT"/>
    <property type="match status" value="1"/>
</dbReference>
<evidence type="ECO:0000259" key="1">
    <source>
        <dbReference type="PROSITE" id="PS51186"/>
    </source>
</evidence>
<accession>A0ABN1ZSN4</accession>
<gene>
    <name evidence="2" type="ORF">GCM10009788_03600</name>
</gene>
<dbReference type="Pfam" id="PF00583">
    <property type="entry name" value="Acetyltransf_1"/>
    <property type="match status" value="1"/>
</dbReference>
<dbReference type="Gene3D" id="3.40.630.30">
    <property type="match status" value="1"/>
</dbReference>
<dbReference type="EMBL" id="BAAAOR010000003">
    <property type="protein sequence ID" value="GAA1503686.1"/>
    <property type="molecule type" value="Genomic_DNA"/>
</dbReference>
<dbReference type="Proteomes" id="UP001500842">
    <property type="component" value="Unassembled WGS sequence"/>
</dbReference>
<feature type="domain" description="N-acetyltransferase" evidence="1">
    <location>
        <begin position="82"/>
        <end position="180"/>
    </location>
</feature>